<evidence type="ECO:0000313" key="3">
    <source>
        <dbReference type="Proteomes" id="UP000273143"/>
    </source>
</evidence>
<dbReference type="RefSeq" id="WP_127164434.1">
    <property type="nucleotide sequence ID" value="NZ_CP029822.1"/>
</dbReference>
<accession>A0A3Q9JMK8</accession>
<keyword evidence="3" id="KW-1185">Reference proteome</keyword>
<dbReference type="Proteomes" id="UP000273143">
    <property type="component" value="Chromosome"/>
</dbReference>
<feature type="signal peptide" evidence="1">
    <location>
        <begin position="1"/>
        <end position="22"/>
    </location>
</feature>
<dbReference type="AlphaFoldDB" id="A0A3Q9JMK8"/>
<dbReference type="PROSITE" id="PS51257">
    <property type="entry name" value="PROKAR_LIPOPROTEIN"/>
    <property type="match status" value="1"/>
</dbReference>
<organism evidence="2 3">
    <name type="scientific">Entomomonas moraniae</name>
    <dbReference type="NCBI Taxonomy" id="2213226"/>
    <lineage>
        <taxon>Bacteria</taxon>
        <taxon>Pseudomonadati</taxon>
        <taxon>Pseudomonadota</taxon>
        <taxon>Gammaproteobacteria</taxon>
        <taxon>Pseudomonadales</taxon>
        <taxon>Pseudomonadaceae</taxon>
        <taxon>Entomomonas</taxon>
    </lineage>
</organism>
<gene>
    <name evidence="2" type="ORF">DM558_13450</name>
</gene>
<reference evidence="3" key="1">
    <citation type="submission" date="2018-06" db="EMBL/GenBank/DDBJ databases">
        <title>Complete genome of Pseudomonas insecticola strain QZS01.</title>
        <authorList>
            <person name="Wang J."/>
            <person name="Su Q."/>
        </authorList>
    </citation>
    <scope>NUCLEOTIDE SEQUENCE [LARGE SCALE GENOMIC DNA]</scope>
    <source>
        <strain evidence="3">QZS01</strain>
    </source>
</reference>
<keyword evidence="1" id="KW-0732">Signal</keyword>
<evidence type="ECO:0000256" key="1">
    <source>
        <dbReference type="SAM" id="SignalP"/>
    </source>
</evidence>
<name>A0A3Q9JMK8_9GAMM</name>
<dbReference type="EMBL" id="CP029822">
    <property type="protein sequence ID" value="AZS51711.1"/>
    <property type="molecule type" value="Genomic_DNA"/>
</dbReference>
<protein>
    <submittedName>
        <fullName evidence="2">DUF1302 domain-containing protein</fullName>
    </submittedName>
</protein>
<sequence>MPSYKLPFTVSSLLFACSNVLALPISIGSIEGQLDTELSLKNQWATTKPDHYFIGSSNGGRGFASTSDNNRLNFKKGDSFSRLLKGKNRLHLKYQDYGLVVSAQYWYDFVEKNQHQAFANISDRGRYSNSRGSGAQWQEAFIYHHYQIQGKQGTIKLGRQYLNWGEEQFFLGGINIINPMDYREGWRPDMDTRAERVPVNLLSFSQQLTDKLSTDLFYQLDWRPDADANCNSFFAMTDYTTHGCSNNLRVLEGSNQLSAGDLNALNGLNITPEGILVRQTKDQRPKTSGQFGIAINYYAEPLGADLGFYAINYHSRTAFINGRTASQSAINQAAGLAQLTPSWLAGNSSYFMKYPENIHLYGVSFNKDIRADLTWRGEFSYRPNMPIQVSPVELFNTTTNGPIASIANQTIKGYDRKRVSQFQTSITQTANEAMGAEEFKLTSAIGMVYVAGLDNQTLYGRDAVFGNAYNCSALTNYCEKNGFTTRFSWGYRIRGEWDYQNIFISRLSLKPSISWLHDIQGYSPSNEATFVEGRKALSLGLKAEYLRTYYVSLNYTNFFGGRYNTWADRDFASLEIGLKF</sequence>
<feature type="chain" id="PRO_5018759534" evidence="1">
    <location>
        <begin position="23"/>
        <end position="580"/>
    </location>
</feature>
<evidence type="ECO:0000313" key="2">
    <source>
        <dbReference type="EMBL" id="AZS51711.1"/>
    </source>
</evidence>
<dbReference type="InterPro" id="IPR010727">
    <property type="entry name" value="DUF1302"/>
</dbReference>
<proteinExistence type="predicted"/>
<dbReference type="KEGG" id="emo:DM558_13450"/>
<dbReference type="Pfam" id="PF06980">
    <property type="entry name" value="DUF1302"/>
    <property type="match status" value="1"/>
</dbReference>